<dbReference type="InterPro" id="IPR000917">
    <property type="entry name" value="Sulfatase_N"/>
</dbReference>
<dbReference type="InterPro" id="IPR052701">
    <property type="entry name" value="GAG_Ulvan_Degrading_Sulfatases"/>
</dbReference>
<dbReference type="HOGENOM" id="CLU_030247_1_0_6"/>
<feature type="transmembrane region" description="Helical" evidence="9">
    <location>
        <begin position="134"/>
        <end position="155"/>
    </location>
</feature>
<gene>
    <name evidence="12" type="ordered locus">S70_01865</name>
</gene>
<dbReference type="EMBL" id="CP003488">
    <property type="protein sequence ID" value="AFH92269.1"/>
    <property type="molecule type" value="Genomic_DNA"/>
</dbReference>
<keyword evidence="7 9" id="KW-1133">Transmembrane helix</keyword>
<dbReference type="InterPro" id="IPR017850">
    <property type="entry name" value="Alkaline_phosphatase_core_sf"/>
</dbReference>
<dbReference type="KEGG" id="psi:S70_01865"/>
<evidence type="ECO:0000313" key="13">
    <source>
        <dbReference type="Proteomes" id="UP000005012"/>
    </source>
</evidence>
<dbReference type="PANTHER" id="PTHR43751:SF3">
    <property type="entry name" value="SULFATASE N-TERMINAL DOMAIN-CONTAINING PROTEIN"/>
    <property type="match status" value="1"/>
</dbReference>
<dbReference type="InterPro" id="IPR012159">
    <property type="entry name" value="YejM-like"/>
</dbReference>
<evidence type="ECO:0000259" key="11">
    <source>
        <dbReference type="Pfam" id="PF11893"/>
    </source>
</evidence>
<reference evidence="13" key="2">
    <citation type="submission" date="2012-04" db="EMBL/GenBank/DDBJ databases">
        <title>Complete genome sequence of Providencia stuartii clinical isolate MRSN 2154.</title>
        <authorList>
            <person name="Clifford R.J."/>
            <person name="Hang J."/>
            <person name="Riley M.C."/>
            <person name="Onmus-Leone F."/>
            <person name="Kuschner R.A."/>
            <person name="Lesho E.P."/>
            <person name="Waterman P.E."/>
        </authorList>
    </citation>
    <scope>NUCLEOTIDE SEQUENCE [LARGE SCALE GENOMIC DNA]</scope>
    <source>
        <strain evidence="13">MRSN 2154</strain>
    </source>
</reference>
<protein>
    <recommendedName>
        <fullName evidence="3">Inner membrane protein YejM</fullName>
    </recommendedName>
</protein>
<dbReference type="OrthoDB" id="236686at2"/>
<dbReference type="GeneID" id="93518894"/>
<feature type="transmembrane region" description="Helical" evidence="9">
    <location>
        <begin position="20"/>
        <end position="40"/>
    </location>
</feature>
<evidence type="ECO:0000256" key="7">
    <source>
        <dbReference type="ARBA" id="ARBA00022989"/>
    </source>
</evidence>
<keyword evidence="5" id="KW-0997">Cell inner membrane</keyword>
<keyword evidence="6 9" id="KW-0812">Transmembrane</keyword>
<evidence type="ECO:0000256" key="6">
    <source>
        <dbReference type="ARBA" id="ARBA00022692"/>
    </source>
</evidence>
<keyword evidence="8 9" id="KW-0472">Membrane</keyword>
<dbReference type="NCBIfam" id="NF038282">
    <property type="entry name" value="LapC_YejM_PbgA"/>
    <property type="match status" value="1"/>
</dbReference>
<accession>A0A140NFL3</accession>
<sequence>MVTQQRYRDKVSQMISWGHWFALFNILLSLGLSSSYLFIFDWPDTLAGRIFAFVSWIGHFSFVVFACYLLIVFPLTFIVMSQRLLRLICVALATVGTTLLLFDIRVFSQFGLHLTPQVWDLVINPDKGEMAREWQLMFITIPIIFLVQMLFATWSWQKLRSLNRQTFGKPLAGIFIATFIMSHLMYAWSDANFYRPITMQRYNYPLSQPMTARKLLDKYGLLDLSEHQNRVFQQGSPTALKIQYPLKPLSYYDQGMGYNLLLVVVDDLGNKTQQNSMSSLKSFKEMSTEFTNHYTTGLRNDTALFGLFYGISSSYFDNILNERYASVLIQALQKQGYQFGLFSTDGFNSPLFRQAILADYSLPAKAADSDAQTISQWDSWLKGLKNESPWFSFLNIKGKPGSNQTDQQINQVIESLIRDGRLKNTIVIITANYNNAEQSDTTNWFSNKRFEREKMQVPLLIYWPNTPSQQIDKLTSHQDVLTTIMQRLLHVSNSPEDYSQGEDLFSPERKYPWVITGDDNDVVITTNSATLYMDHNGQFSIYDLQGREVKDQKPDLAQLLKIFTELKRFNEN</sequence>
<feature type="domain" description="Sulfatase N-terminal" evidence="10">
    <location>
        <begin position="404"/>
        <end position="487"/>
    </location>
</feature>
<evidence type="ECO:0000256" key="4">
    <source>
        <dbReference type="ARBA" id="ARBA00022475"/>
    </source>
</evidence>
<dbReference type="AlphaFoldDB" id="A0A140NFL3"/>
<dbReference type="RefSeq" id="WP_004920906.1">
    <property type="nucleotide sequence ID" value="NC_017731.1"/>
</dbReference>
<evidence type="ECO:0000256" key="9">
    <source>
        <dbReference type="SAM" id="Phobius"/>
    </source>
</evidence>
<organism evidence="12 13">
    <name type="scientific">Providencia stuartii (strain MRSN 2154)</name>
    <dbReference type="NCBI Taxonomy" id="1157951"/>
    <lineage>
        <taxon>Bacteria</taxon>
        <taxon>Pseudomonadati</taxon>
        <taxon>Pseudomonadota</taxon>
        <taxon>Gammaproteobacteria</taxon>
        <taxon>Enterobacterales</taxon>
        <taxon>Morganellaceae</taxon>
        <taxon>Providencia</taxon>
    </lineage>
</organism>
<dbReference type="PIRSF" id="PIRSF004950">
    <property type="entry name" value="Mmb_sulf_HI0842"/>
    <property type="match status" value="1"/>
</dbReference>
<dbReference type="InterPro" id="IPR024588">
    <property type="entry name" value="YejM_N"/>
</dbReference>
<feature type="domain" description="Sulfatase N-terminal" evidence="10">
    <location>
        <begin position="259"/>
        <end position="394"/>
    </location>
</feature>
<dbReference type="PANTHER" id="PTHR43751">
    <property type="entry name" value="SULFATASE"/>
    <property type="match status" value="1"/>
</dbReference>
<evidence type="ECO:0000313" key="12">
    <source>
        <dbReference type="EMBL" id="AFH92269.1"/>
    </source>
</evidence>
<dbReference type="GO" id="GO:0005886">
    <property type="term" value="C:plasma membrane"/>
    <property type="evidence" value="ECO:0007669"/>
    <property type="project" value="UniProtKB-SubCell"/>
</dbReference>
<reference evidence="12 13" key="1">
    <citation type="journal article" date="2012" name="J. Bacteriol.">
        <title>Complete Genome Sequence of Providencia stuartii Clinical Isolate MRSN 2154.</title>
        <authorList>
            <person name="Clifford R.J."/>
            <person name="Hang J."/>
            <person name="Riley M.C."/>
            <person name="Onmus-Leone F."/>
            <person name="Kuschner R.A."/>
            <person name="Lesho E.P."/>
            <person name="Waterman P.E."/>
        </authorList>
    </citation>
    <scope>NUCLEOTIDE SEQUENCE [LARGE SCALE GENOMIC DNA]</scope>
    <source>
        <strain evidence="12 13">MRSN 2154</strain>
    </source>
</reference>
<dbReference type="SUPFAM" id="SSF53649">
    <property type="entry name" value="Alkaline phosphatase-like"/>
    <property type="match status" value="1"/>
</dbReference>
<feature type="transmembrane region" description="Helical" evidence="9">
    <location>
        <begin position="167"/>
        <end position="188"/>
    </location>
</feature>
<keyword evidence="4" id="KW-1003">Cell membrane</keyword>
<evidence type="ECO:0000256" key="8">
    <source>
        <dbReference type="ARBA" id="ARBA00023136"/>
    </source>
</evidence>
<evidence type="ECO:0000256" key="3">
    <source>
        <dbReference type="ARBA" id="ARBA00020918"/>
    </source>
</evidence>
<dbReference type="Pfam" id="PF00884">
    <property type="entry name" value="Sulfatase"/>
    <property type="match status" value="2"/>
</dbReference>
<dbReference type="Proteomes" id="UP000005012">
    <property type="component" value="Chromosome"/>
</dbReference>
<evidence type="ECO:0000256" key="2">
    <source>
        <dbReference type="ARBA" id="ARBA00009434"/>
    </source>
</evidence>
<feature type="domain" description="Inner membrane protein YejM N-terminal" evidence="11">
    <location>
        <begin position="5"/>
        <end position="250"/>
    </location>
</feature>
<feature type="transmembrane region" description="Helical" evidence="9">
    <location>
        <begin position="84"/>
        <end position="102"/>
    </location>
</feature>
<evidence type="ECO:0000256" key="5">
    <source>
        <dbReference type="ARBA" id="ARBA00022519"/>
    </source>
</evidence>
<dbReference type="InterPro" id="IPR047997">
    <property type="entry name" value="YejM_enterobact"/>
</dbReference>
<comment type="similarity">
    <text evidence="2">To H.influenzae HI_0842.</text>
</comment>
<name>A0A140NFL3_PROSM</name>
<dbReference type="PATRIC" id="fig|1157951.4.peg.375"/>
<evidence type="ECO:0000256" key="1">
    <source>
        <dbReference type="ARBA" id="ARBA00004429"/>
    </source>
</evidence>
<evidence type="ECO:0000259" key="10">
    <source>
        <dbReference type="Pfam" id="PF00884"/>
    </source>
</evidence>
<comment type="subcellular location">
    <subcellularLocation>
        <location evidence="1">Cell inner membrane</location>
        <topology evidence="1">Multi-pass membrane protein</topology>
    </subcellularLocation>
</comment>
<feature type="transmembrane region" description="Helical" evidence="9">
    <location>
        <begin position="46"/>
        <end position="72"/>
    </location>
</feature>
<dbReference type="Gene3D" id="3.40.720.10">
    <property type="entry name" value="Alkaline Phosphatase, subunit A"/>
    <property type="match status" value="2"/>
</dbReference>
<dbReference type="Pfam" id="PF11893">
    <property type="entry name" value="DUF3413"/>
    <property type="match status" value="1"/>
</dbReference>
<proteinExistence type="predicted"/>